<evidence type="ECO:0000259" key="8">
    <source>
        <dbReference type="PROSITE" id="PS51379"/>
    </source>
</evidence>
<evidence type="ECO:0000256" key="6">
    <source>
        <dbReference type="ARBA" id="ARBA00023004"/>
    </source>
</evidence>
<feature type="domain" description="4Fe-4S ferredoxin-type" evidence="8">
    <location>
        <begin position="2"/>
        <end position="31"/>
    </location>
</feature>
<dbReference type="GO" id="GO:0046872">
    <property type="term" value="F:metal ion binding"/>
    <property type="evidence" value="ECO:0007669"/>
    <property type="project" value="UniProtKB-KW"/>
</dbReference>
<dbReference type="InterPro" id="IPR017896">
    <property type="entry name" value="4Fe4S_Fe-S-bd"/>
</dbReference>
<feature type="domain" description="4Fe-4S ferredoxin-type" evidence="8">
    <location>
        <begin position="84"/>
        <end position="113"/>
    </location>
</feature>
<keyword evidence="6" id="KW-0408">Iron</keyword>
<gene>
    <name evidence="9" type="ORF">IAA37_02740</name>
</gene>
<dbReference type="Proteomes" id="UP000823877">
    <property type="component" value="Unassembled WGS sequence"/>
</dbReference>
<protein>
    <submittedName>
        <fullName evidence="9">4Fe-4S dicluster domain-containing protein</fullName>
    </submittedName>
</protein>
<name>A0A9D2MIC5_9FIRM</name>
<keyword evidence="5" id="KW-0249">Electron transport</keyword>
<evidence type="ECO:0000256" key="3">
    <source>
        <dbReference type="ARBA" id="ARBA00022723"/>
    </source>
</evidence>
<dbReference type="Pfam" id="PF12800">
    <property type="entry name" value="Fer4_4"/>
    <property type="match status" value="1"/>
</dbReference>
<dbReference type="CDD" id="cd10563">
    <property type="entry name" value="CooF_like"/>
    <property type="match status" value="1"/>
</dbReference>
<keyword evidence="1" id="KW-0813">Transport</keyword>
<keyword evidence="4" id="KW-0677">Repeat</keyword>
<dbReference type="SUPFAM" id="SSF54862">
    <property type="entry name" value="4Fe-4S ferredoxins"/>
    <property type="match status" value="1"/>
</dbReference>
<evidence type="ECO:0000313" key="9">
    <source>
        <dbReference type="EMBL" id="HJB74574.1"/>
    </source>
</evidence>
<keyword evidence="3" id="KW-0479">Metal-binding</keyword>
<keyword evidence="2" id="KW-0004">4Fe-4S</keyword>
<dbReference type="InterPro" id="IPR050954">
    <property type="entry name" value="ET_IronSulfur_Cluster-Binding"/>
</dbReference>
<evidence type="ECO:0000256" key="2">
    <source>
        <dbReference type="ARBA" id="ARBA00022485"/>
    </source>
</evidence>
<evidence type="ECO:0000256" key="4">
    <source>
        <dbReference type="ARBA" id="ARBA00022737"/>
    </source>
</evidence>
<evidence type="ECO:0000256" key="1">
    <source>
        <dbReference type="ARBA" id="ARBA00022448"/>
    </source>
</evidence>
<dbReference type="PANTHER" id="PTHR43177:SF5">
    <property type="entry name" value="ANAEROBIC DIMETHYL SULFOXIDE REDUCTASE CHAIN B-RELATED"/>
    <property type="match status" value="1"/>
</dbReference>
<reference evidence="9" key="2">
    <citation type="submission" date="2021-04" db="EMBL/GenBank/DDBJ databases">
        <authorList>
            <person name="Gilroy R."/>
        </authorList>
    </citation>
    <scope>NUCLEOTIDE SEQUENCE</scope>
    <source>
        <strain evidence="9">CHK188-16595</strain>
    </source>
</reference>
<dbReference type="EMBL" id="DWXN01000005">
    <property type="protein sequence ID" value="HJB74574.1"/>
    <property type="molecule type" value="Genomic_DNA"/>
</dbReference>
<dbReference type="Pfam" id="PF13247">
    <property type="entry name" value="Fer4_11"/>
    <property type="match status" value="1"/>
</dbReference>
<dbReference type="PROSITE" id="PS51379">
    <property type="entry name" value="4FE4S_FER_2"/>
    <property type="match status" value="2"/>
</dbReference>
<dbReference type="AlphaFoldDB" id="A0A9D2MIC5"/>
<evidence type="ECO:0000256" key="5">
    <source>
        <dbReference type="ARBA" id="ARBA00022982"/>
    </source>
</evidence>
<dbReference type="PANTHER" id="PTHR43177">
    <property type="entry name" value="PROTEIN NRFC"/>
    <property type="match status" value="1"/>
</dbReference>
<comment type="caution">
    <text evidence="9">The sequence shown here is derived from an EMBL/GenBank/DDBJ whole genome shotgun (WGS) entry which is preliminary data.</text>
</comment>
<organism evidence="9 10">
    <name type="scientific">Candidatus Eubacterium faecale</name>
    <dbReference type="NCBI Taxonomy" id="2838568"/>
    <lineage>
        <taxon>Bacteria</taxon>
        <taxon>Bacillati</taxon>
        <taxon>Bacillota</taxon>
        <taxon>Clostridia</taxon>
        <taxon>Eubacteriales</taxon>
        <taxon>Eubacteriaceae</taxon>
        <taxon>Eubacterium</taxon>
    </lineage>
</organism>
<accession>A0A9D2MIC5</accession>
<dbReference type="PROSITE" id="PS00198">
    <property type="entry name" value="4FE4S_FER_1"/>
    <property type="match status" value="1"/>
</dbReference>
<dbReference type="GO" id="GO:0051539">
    <property type="term" value="F:4 iron, 4 sulfur cluster binding"/>
    <property type="evidence" value="ECO:0007669"/>
    <property type="project" value="UniProtKB-KW"/>
</dbReference>
<dbReference type="InterPro" id="IPR017900">
    <property type="entry name" value="4Fe4S_Fe_S_CS"/>
</dbReference>
<dbReference type="Gene3D" id="3.30.70.20">
    <property type="match status" value="2"/>
</dbReference>
<evidence type="ECO:0000256" key="7">
    <source>
        <dbReference type="ARBA" id="ARBA00023014"/>
    </source>
</evidence>
<evidence type="ECO:0000313" key="10">
    <source>
        <dbReference type="Proteomes" id="UP000823877"/>
    </source>
</evidence>
<keyword evidence="7" id="KW-0411">Iron-sulfur</keyword>
<sequence length="145" mass="15705">MKKVFAREDLCINCRLCEVYCKTAHSKSKDIVTAYKEEDPAPVARISVYGDREDSVAVNCRHCEDPACVKACITGAMHKDPKTGIVSVDENKCIGCMTCLAVCPYGCIKPGRIAFKCDLCGGDEPACVKNCPNHALVWAEAGGEQ</sequence>
<reference evidence="9" key="1">
    <citation type="journal article" date="2021" name="PeerJ">
        <title>Extensive microbial diversity within the chicken gut microbiome revealed by metagenomics and culture.</title>
        <authorList>
            <person name="Gilroy R."/>
            <person name="Ravi A."/>
            <person name="Getino M."/>
            <person name="Pursley I."/>
            <person name="Horton D.L."/>
            <person name="Alikhan N.F."/>
            <person name="Baker D."/>
            <person name="Gharbi K."/>
            <person name="Hall N."/>
            <person name="Watson M."/>
            <person name="Adriaenssens E.M."/>
            <person name="Foster-Nyarko E."/>
            <person name="Jarju S."/>
            <person name="Secka A."/>
            <person name="Antonio M."/>
            <person name="Oren A."/>
            <person name="Chaudhuri R.R."/>
            <person name="La Ragione R."/>
            <person name="Hildebrand F."/>
            <person name="Pallen M.J."/>
        </authorList>
    </citation>
    <scope>NUCLEOTIDE SEQUENCE</scope>
    <source>
        <strain evidence="9">CHK188-16595</strain>
    </source>
</reference>
<proteinExistence type="predicted"/>